<dbReference type="PROSITE" id="PS51352">
    <property type="entry name" value="THIOREDOXIN_2"/>
    <property type="match status" value="1"/>
</dbReference>
<evidence type="ECO:0000256" key="1">
    <source>
        <dbReference type="ARBA" id="ARBA00004196"/>
    </source>
</evidence>
<dbReference type="GO" id="GO:0016491">
    <property type="term" value="F:oxidoreductase activity"/>
    <property type="evidence" value="ECO:0007669"/>
    <property type="project" value="InterPro"/>
</dbReference>
<dbReference type="CDD" id="cd02966">
    <property type="entry name" value="TlpA_like_family"/>
    <property type="match status" value="1"/>
</dbReference>
<dbReference type="InterPro" id="IPR013766">
    <property type="entry name" value="Thioredoxin_domain"/>
</dbReference>
<evidence type="ECO:0000259" key="5">
    <source>
        <dbReference type="PROSITE" id="PS51352"/>
    </source>
</evidence>
<evidence type="ECO:0000313" key="6">
    <source>
        <dbReference type="EMBL" id="TWI14858.1"/>
    </source>
</evidence>
<reference evidence="6 7" key="1">
    <citation type="journal article" date="2015" name="Stand. Genomic Sci.">
        <title>Genomic Encyclopedia of Bacterial and Archaeal Type Strains, Phase III: the genomes of soil and plant-associated and newly described type strains.</title>
        <authorList>
            <person name="Whitman W.B."/>
            <person name="Woyke T."/>
            <person name="Klenk H.P."/>
            <person name="Zhou Y."/>
            <person name="Lilburn T.G."/>
            <person name="Beck B.J."/>
            <person name="De Vos P."/>
            <person name="Vandamme P."/>
            <person name="Eisen J.A."/>
            <person name="Garrity G."/>
            <person name="Hugenholtz P."/>
            <person name="Kyrpides N.C."/>
        </authorList>
    </citation>
    <scope>NUCLEOTIDE SEQUENCE [LARGE SCALE GENOMIC DNA]</scope>
    <source>
        <strain evidence="6 7">CGMCC 1.6855</strain>
    </source>
</reference>
<dbReference type="Proteomes" id="UP000315908">
    <property type="component" value="Unassembled WGS sequence"/>
</dbReference>
<proteinExistence type="predicted"/>
<evidence type="ECO:0000313" key="7">
    <source>
        <dbReference type="Proteomes" id="UP000315908"/>
    </source>
</evidence>
<dbReference type="GO" id="GO:0030313">
    <property type="term" value="C:cell envelope"/>
    <property type="evidence" value="ECO:0007669"/>
    <property type="project" value="UniProtKB-SubCell"/>
</dbReference>
<keyword evidence="2" id="KW-0201">Cytochrome c-type biogenesis</keyword>
<dbReference type="OrthoDB" id="793244at2"/>
<protein>
    <submittedName>
        <fullName evidence="6">Thiol-disulfide isomerase/thioredoxin</fullName>
    </submittedName>
</protein>
<dbReference type="Gene3D" id="3.40.30.10">
    <property type="entry name" value="Glutaredoxin"/>
    <property type="match status" value="1"/>
</dbReference>
<accession>A0A562M4Y0</accession>
<dbReference type="InterPro" id="IPR013740">
    <property type="entry name" value="Redoxin"/>
</dbReference>
<feature type="domain" description="Thioredoxin" evidence="5">
    <location>
        <begin position="134"/>
        <end position="276"/>
    </location>
</feature>
<organism evidence="6 7">
    <name type="scientific">Sphingobacterium siyangense</name>
    <dbReference type="NCBI Taxonomy" id="459529"/>
    <lineage>
        <taxon>Bacteria</taxon>
        <taxon>Pseudomonadati</taxon>
        <taxon>Bacteroidota</taxon>
        <taxon>Sphingobacteriia</taxon>
        <taxon>Sphingobacteriales</taxon>
        <taxon>Sphingobacteriaceae</taxon>
        <taxon>Sphingobacterium</taxon>
    </lineage>
</organism>
<dbReference type="Pfam" id="PF08534">
    <property type="entry name" value="Redoxin"/>
    <property type="match status" value="1"/>
</dbReference>
<comment type="caution">
    <text evidence="6">The sequence shown here is derived from an EMBL/GenBank/DDBJ whole genome shotgun (WGS) entry which is preliminary data.</text>
</comment>
<dbReference type="PANTHER" id="PTHR42852">
    <property type="entry name" value="THIOL:DISULFIDE INTERCHANGE PROTEIN DSBE"/>
    <property type="match status" value="1"/>
</dbReference>
<dbReference type="PANTHER" id="PTHR42852:SF6">
    <property type="entry name" value="THIOL:DISULFIDE INTERCHANGE PROTEIN DSBE"/>
    <property type="match status" value="1"/>
</dbReference>
<keyword evidence="4" id="KW-0676">Redox-active center</keyword>
<dbReference type="GO" id="GO:0017004">
    <property type="term" value="P:cytochrome complex assembly"/>
    <property type="evidence" value="ECO:0007669"/>
    <property type="project" value="UniProtKB-KW"/>
</dbReference>
<name>A0A562M4Y0_9SPHI</name>
<gene>
    <name evidence="6" type="ORF">IQ31_05334</name>
</gene>
<comment type="subcellular location">
    <subcellularLocation>
        <location evidence="1">Cell envelope</location>
    </subcellularLocation>
</comment>
<keyword evidence="3" id="KW-1015">Disulfide bond</keyword>
<dbReference type="InterPro" id="IPR036249">
    <property type="entry name" value="Thioredoxin-like_sf"/>
</dbReference>
<evidence type="ECO:0000256" key="3">
    <source>
        <dbReference type="ARBA" id="ARBA00023157"/>
    </source>
</evidence>
<sequence length="556" mass="63986">MKQFFKSGRELFLVKHSFHQEQNKLEIQNWLSIKLSYLFNLVVVGFQYGYHILKILKRSHLNSLYLISKNGHNFSSDFHLNSIVNSLSTSSFNLKRILFIAIYLLSIYAVSGQSMTQLPSGRNKPNEIVAIKALKVGDTVPDRLLKASLSIFDKTGAESNITLDDFKEKVIVIDLWGTWCTYCINSFPHLFHLQNKFQEKIKVLPVVNQSRARVLTTLNKSPIKNITGFVTAIDSTFGDYFPTMGFPHVIVIANTRIVSITLPEYLTEEAIEMLIVHNNPYMPIKKDDAIMNSSTVLSSSFKDVRQYQPLAYRTILGFQDGLISNVLLKRDTAITRWLIPNMDIMSLFEIAYFDYNKKSDDFVGLANFPNRRIILTPELTALLLPKPLGTYPREARLDVQRKYYYTYENLAAHSISDEKLKIQLAEDLDNFLNVKSRLLMVPMECYVIARKSNLSSDFEENIDKNTFLRYLNHPTFKLPPVLIEKGLYKLPKISLEDRPYSLDEIKKICEIHGLKVYSQICRIPMLMFYKGAFPDVSKLGKLELDTYGYIPAVEKQ</sequence>
<dbReference type="GO" id="GO:0016853">
    <property type="term" value="F:isomerase activity"/>
    <property type="evidence" value="ECO:0007669"/>
    <property type="project" value="UniProtKB-KW"/>
</dbReference>
<dbReference type="AlphaFoldDB" id="A0A562M4Y0"/>
<dbReference type="RefSeq" id="WP_145331131.1">
    <property type="nucleotide sequence ID" value="NZ_JBPFPW010000004.1"/>
</dbReference>
<dbReference type="EMBL" id="VLKR01000050">
    <property type="protein sequence ID" value="TWI14858.1"/>
    <property type="molecule type" value="Genomic_DNA"/>
</dbReference>
<evidence type="ECO:0000256" key="2">
    <source>
        <dbReference type="ARBA" id="ARBA00022748"/>
    </source>
</evidence>
<keyword evidence="6" id="KW-0413">Isomerase</keyword>
<dbReference type="InterPro" id="IPR050553">
    <property type="entry name" value="Thioredoxin_ResA/DsbE_sf"/>
</dbReference>
<dbReference type="SUPFAM" id="SSF52833">
    <property type="entry name" value="Thioredoxin-like"/>
    <property type="match status" value="1"/>
</dbReference>
<evidence type="ECO:0000256" key="4">
    <source>
        <dbReference type="ARBA" id="ARBA00023284"/>
    </source>
</evidence>